<protein>
    <submittedName>
        <fullName evidence="2">Uncharacterized protein</fullName>
    </submittedName>
</protein>
<sequence length="33" mass="3634">MPSHPADAVLDKRANLTEALQPKSTTNIKKSDR</sequence>
<gene>
    <name evidence="2" type="ORF">SAMN05216296_1334</name>
</gene>
<evidence type="ECO:0000256" key="1">
    <source>
        <dbReference type="SAM" id="MobiDB-lite"/>
    </source>
</evidence>
<evidence type="ECO:0000313" key="2">
    <source>
        <dbReference type="EMBL" id="SDU02531.1"/>
    </source>
</evidence>
<feature type="region of interest" description="Disordered" evidence="1">
    <location>
        <begin position="1"/>
        <end position="33"/>
    </location>
</feature>
<feature type="compositionally biased region" description="Polar residues" evidence="1">
    <location>
        <begin position="22"/>
        <end position="33"/>
    </location>
</feature>
<keyword evidence="3" id="KW-1185">Reference proteome</keyword>
<proteinExistence type="predicted"/>
<accession>A0A1H2F597</accession>
<dbReference type="Proteomes" id="UP000243232">
    <property type="component" value="Chromosome I"/>
</dbReference>
<name>A0A1H2F597_9PSED</name>
<organism evidence="2 3">
    <name type="scientific">Pseudomonas pohangensis</name>
    <dbReference type="NCBI Taxonomy" id="364197"/>
    <lineage>
        <taxon>Bacteria</taxon>
        <taxon>Pseudomonadati</taxon>
        <taxon>Pseudomonadota</taxon>
        <taxon>Gammaproteobacteria</taxon>
        <taxon>Pseudomonadales</taxon>
        <taxon>Pseudomonadaceae</taxon>
        <taxon>Pseudomonas</taxon>
    </lineage>
</organism>
<reference evidence="3" key="1">
    <citation type="submission" date="2016-10" db="EMBL/GenBank/DDBJ databases">
        <authorList>
            <person name="Varghese N."/>
            <person name="Submissions S."/>
        </authorList>
    </citation>
    <scope>NUCLEOTIDE SEQUENCE [LARGE SCALE GENOMIC DNA]</scope>
    <source>
        <strain evidence="3">DSM 17875</strain>
    </source>
</reference>
<evidence type="ECO:0000313" key="3">
    <source>
        <dbReference type="Proteomes" id="UP000243232"/>
    </source>
</evidence>
<dbReference type="EMBL" id="LT629785">
    <property type="protein sequence ID" value="SDU02531.1"/>
    <property type="molecule type" value="Genomic_DNA"/>
</dbReference>
<dbReference type="AlphaFoldDB" id="A0A1H2F597"/>